<proteinExistence type="predicted"/>
<keyword evidence="1" id="KW-0472">Membrane</keyword>
<dbReference type="RefSeq" id="WP_137310144.1">
    <property type="nucleotide sequence ID" value="NZ_SZNQ01000001.1"/>
</dbReference>
<protein>
    <submittedName>
        <fullName evidence="2">Uncharacterized protein</fullName>
    </submittedName>
</protein>
<keyword evidence="1" id="KW-1133">Transmembrane helix</keyword>
<feature type="transmembrane region" description="Helical" evidence="1">
    <location>
        <begin position="12"/>
        <end position="32"/>
    </location>
</feature>
<gene>
    <name evidence="2" type="ORF">E4U91_32645</name>
</gene>
<name>A0A4U5WPW8_STRLS</name>
<evidence type="ECO:0000313" key="3">
    <source>
        <dbReference type="Proteomes" id="UP000305929"/>
    </source>
</evidence>
<organism evidence="2 3">
    <name type="scientific">Streptomyces lasalocidi</name>
    <name type="common">Streptomyces lasaliensis</name>
    <dbReference type="NCBI Taxonomy" id="324833"/>
    <lineage>
        <taxon>Bacteria</taxon>
        <taxon>Bacillati</taxon>
        <taxon>Actinomycetota</taxon>
        <taxon>Actinomycetes</taxon>
        <taxon>Kitasatosporales</taxon>
        <taxon>Streptomycetaceae</taxon>
        <taxon>Streptomyces</taxon>
    </lineage>
</organism>
<keyword evidence="1" id="KW-0812">Transmembrane</keyword>
<comment type="caution">
    <text evidence="2">The sequence shown here is derived from an EMBL/GenBank/DDBJ whole genome shotgun (WGS) entry which is preliminary data.</text>
</comment>
<sequence length="62" mass="6629">MADETKVMVKILAYVLLGCACIMALSVIVMLFAGANFIFIDIAPLVAAGCGLLLLRLSKSRR</sequence>
<evidence type="ECO:0000256" key="1">
    <source>
        <dbReference type="SAM" id="Phobius"/>
    </source>
</evidence>
<keyword evidence="3" id="KW-1185">Reference proteome</keyword>
<dbReference type="PROSITE" id="PS51257">
    <property type="entry name" value="PROKAR_LIPOPROTEIN"/>
    <property type="match status" value="1"/>
</dbReference>
<accession>A0A4U5WPW8</accession>
<dbReference type="AlphaFoldDB" id="A0A4U5WPW8"/>
<dbReference type="Proteomes" id="UP000305929">
    <property type="component" value="Unassembled WGS sequence"/>
</dbReference>
<feature type="transmembrane region" description="Helical" evidence="1">
    <location>
        <begin position="38"/>
        <end position="57"/>
    </location>
</feature>
<dbReference type="EMBL" id="SZNQ01000001">
    <property type="protein sequence ID" value="TKT04318.1"/>
    <property type="molecule type" value="Genomic_DNA"/>
</dbReference>
<reference evidence="2 3" key="1">
    <citation type="submission" date="2019-04" db="EMBL/GenBank/DDBJ databases">
        <title>Streptomyces lasaliensis sp. nov., an Actinomycete isolated from soil which produces the polyether antibiotic lasalocid.</title>
        <authorList>
            <person name="Erwin G."/>
            <person name="Haber C."/>
        </authorList>
    </citation>
    <scope>NUCLEOTIDE SEQUENCE [LARGE SCALE GENOMIC DNA]</scope>
    <source>
        <strain evidence="2 3">X-537</strain>
    </source>
</reference>
<evidence type="ECO:0000313" key="2">
    <source>
        <dbReference type="EMBL" id="TKT04318.1"/>
    </source>
</evidence>